<dbReference type="EMBL" id="AABAGT010000013">
    <property type="protein sequence ID" value="EAG0867531.1"/>
    <property type="molecule type" value="Genomic_DNA"/>
</dbReference>
<dbReference type="EMBL" id="AAAMZD010000004">
    <property type="protein sequence ID" value="EAD3793136.1"/>
    <property type="molecule type" value="Genomic_DNA"/>
</dbReference>
<evidence type="ECO:0000313" key="17">
    <source>
        <dbReference type="EMBL" id="EAD3793136.1"/>
    </source>
</evidence>
<dbReference type="EMBL" id="AANCRK010000004">
    <property type="protein sequence ID" value="EDN7715505.1"/>
    <property type="molecule type" value="Genomic_DNA"/>
</dbReference>
<evidence type="ECO:0000313" key="60">
    <source>
        <dbReference type="Proteomes" id="UP000331186"/>
    </source>
</evidence>
<evidence type="ECO:0000256" key="3">
    <source>
        <dbReference type="ARBA" id="ARBA00011918"/>
    </source>
</evidence>
<dbReference type="EMBL" id="AAASLB010000004">
    <property type="protein sequence ID" value="EAE4942025.1"/>
    <property type="molecule type" value="Genomic_DNA"/>
</dbReference>
<dbReference type="EMBL" id="AACJYH010000008">
    <property type="protein sequence ID" value="EAK8898247.1"/>
    <property type="molecule type" value="Genomic_DNA"/>
</dbReference>
<reference evidence="56 93" key="10">
    <citation type="submission" date="2020-06" db="EMBL/GenBank/DDBJ databases">
        <title>Two Listeria outbreaks in Switzerland in 2018 and 2020.</title>
        <authorList>
            <person name="Stevens M.J.A."/>
            <person name="Bloemberg G."/>
            <person name="Nusch-Inderbinnen M."/>
            <person name="Stephan R."/>
        </authorList>
    </citation>
    <scope>NUCLEOTIDE SEQUENCE [LARGE SCALE GENOMIC DNA]</scope>
    <source>
        <strain evidence="56 93">N18-0707</strain>
    </source>
</reference>
<dbReference type="Proteomes" id="UP000331186">
    <property type="component" value="Unassembled WGS sequence"/>
</dbReference>
<evidence type="ECO:0000313" key="38">
    <source>
        <dbReference type="EMBL" id="ECB9473605.1"/>
    </source>
</evidence>
<dbReference type="Proteomes" id="UP000376505">
    <property type="component" value="Unassembled WGS sequence"/>
</dbReference>
<evidence type="ECO:0000313" key="93">
    <source>
        <dbReference type="Proteomes" id="UP000544530"/>
    </source>
</evidence>
<dbReference type="EMBL" id="AAAKQF010000006">
    <property type="protein sequence ID" value="EAC9040584.1"/>
    <property type="molecule type" value="Genomic_DNA"/>
</dbReference>
<evidence type="ECO:0000313" key="40">
    <source>
        <dbReference type="EMBL" id="ECC1556717.1"/>
    </source>
</evidence>
<evidence type="ECO:0000313" key="98">
    <source>
        <dbReference type="Proteomes" id="UP000840197"/>
    </source>
</evidence>
<evidence type="ECO:0000313" key="30">
    <source>
        <dbReference type="EMBL" id="EAG6991138.1"/>
    </source>
</evidence>
<evidence type="ECO:0000313" key="69">
    <source>
        <dbReference type="Proteomes" id="UP000365297"/>
    </source>
</evidence>
<dbReference type="Proteomes" id="UP000379076">
    <property type="component" value="Unassembled WGS sequence"/>
</dbReference>
<dbReference type="EMBL" id="DAAJCS010000008">
    <property type="protein sequence ID" value="HAC0013568.1"/>
    <property type="molecule type" value="Genomic_DNA"/>
</dbReference>
<dbReference type="CDD" id="cd06445">
    <property type="entry name" value="ATase"/>
    <property type="match status" value="1"/>
</dbReference>
<dbReference type="EMBL" id="DAAIJL010000009">
    <property type="protein sequence ID" value="HAB8557757.1"/>
    <property type="molecule type" value="Genomic_DNA"/>
</dbReference>
<protein>
    <recommendedName>
        <fullName evidence="3">methylated-DNA--[protein]-cysteine S-methyltransferase</fullName>
        <ecNumber evidence="3">2.1.1.63</ecNumber>
    </recommendedName>
</protein>
<evidence type="ECO:0000313" key="91">
    <source>
        <dbReference type="Proteomes" id="UP000533021"/>
    </source>
</evidence>
<dbReference type="EMBL" id="AAHZFN010000009">
    <property type="protein sequence ID" value="ECB9473605.1"/>
    <property type="molecule type" value="Genomic_DNA"/>
</dbReference>
<dbReference type="EMBL" id="AABEMN010000007">
    <property type="protein sequence ID" value="EAG9519340.1"/>
    <property type="molecule type" value="Genomic_DNA"/>
</dbReference>
<dbReference type="Proteomes" id="UP000843775">
    <property type="component" value="Unassembled WGS sequence"/>
</dbReference>
<keyword evidence="7" id="KW-0234">DNA repair</keyword>
<dbReference type="Proteomes" id="UP000844415">
    <property type="component" value="Unassembled WGS sequence"/>
</dbReference>
<dbReference type="Proteomes" id="UP000566721">
    <property type="component" value="Unassembled WGS sequence"/>
</dbReference>
<evidence type="ECO:0000256" key="5">
    <source>
        <dbReference type="ARBA" id="ARBA00022679"/>
    </source>
</evidence>
<dbReference type="EMBL" id="AABGUK010000002">
    <property type="protein sequence ID" value="EAH4241910.1"/>
    <property type="molecule type" value="Genomic_DNA"/>
</dbReference>
<dbReference type="EMBL" id="AAAQQZ010000002">
    <property type="protein sequence ID" value="EAE1337956.1"/>
    <property type="molecule type" value="Genomic_DNA"/>
</dbReference>
<dbReference type="Proteomes" id="UP000840197">
    <property type="component" value="Unassembled WGS sequence"/>
</dbReference>
<dbReference type="Proteomes" id="UP000455569">
    <property type="component" value="Unassembled WGS sequence"/>
</dbReference>
<dbReference type="Proteomes" id="UP000337746">
    <property type="component" value="Unassembled WGS sequence"/>
</dbReference>
<evidence type="ECO:0000313" key="24">
    <source>
        <dbReference type="EMBL" id="EAG2244900.1"/>
    </source>
</evidence>
<dbReference type="AlphaFoldDB" id="A0A2Z5BZP9"/>
<dbReference type="EMBL" id="AAALRN010000004">
    <property type="protein sequence ID" value="EAD1185439.1"/>
    <property type="molecule type" value="Genomic_DNA"/>
</dbReference>
<dbReference type="Proteomes" id="UP000530452">
    <property type="component" value="Unassembled WGS sequence"/>
</dbReference>
<evidence type="ECO:0000313" key="73">
    <source>
        <dbReference type="Proteomes" id="UP000389283"/>
    </source>
</evidence>
<dbReference type="EMBL" id="AABBAW010000004">
    <property type="protein sequence ID" value="EAG2515402.1"/>
    <property type="molecule type" value="Genomic_DNA"/>
</dbReference>
<dbReference type="EMBL" id="AALEDS010000005">
    <property type="protein sequence ID" value="ECY6544238.1"/>
    <property type="molecule type" value="Genomic_DNA"/>
</dbReference>
<evidence type="ECO:0000313" key="82">
    <source>
        <dbReference type="Proteomes" id="UP000467536"/>
    </source>
</evidence>
<dbReference type="Proteomes" id="UP000540117">
    <property type="component" value="Unassembled WGS sequence"/>
</dbReference>
<evidence type="ECO:0000259" key="10">
    <source>
        <dbReference type="Pfam" id="PF02870"/>
    </source>
</evidence>
<dbReference type="EC" id="2.1.1.63" evidence="3"/>
<dbReference type="EMBL" id="AABBYJ010000004">
    <property type="protein sequence ID" value="EAG4331230.1"/>
    <property type="molecule type" value="Genomic_DNA"/>
</dbReference>
<organism evidence="26 96">
    <name type="scientific">Listeria monocytogenes</name>
    <dbReference type="NCBI Taxonomy" id="1639"/>
    <lineage>
        <taxon>Bacteria</taxon>
        <taxon>Bacillati</taxon>
        <taxon>Bacillota</taxon>
        <taxon>Bacilli</taxon>
        <taxon>Bacillales</taxon>
        <taxon>Listeriaceae</taxon>
        <taxon>Listeria</taxon>
    </lineage>
</organism>
<comment type="catalytic activity">
    <reaction evidence="1">
        <text>a 4-O-methyl-thymidine in DNA + L-cysteinyl-[protein] = a thymidine in DNA + S-methyl-L-cysteinyl-[protein]</text>
        <dbReference type="Rhea" id="RHEA:53428"/>
        <dbReference type="Rhea" id="RHEA-COMP:10131"/>
        <dbReference type="Rhea" id="RHEA-COMP:10132"/>
        <dbReference type="Rhea" id="RHEA-COMP:13555"/>
        <dbReference type="Rhea" id="RHEA-COMP:13556"/>
        <dbReference type="ChEBI" id="CHEBI:29950"/>
        <dbReference type="ChEBI" id="CHEBI:82612"/>
        <dbReference type="ChEBI" id="CHEBI:137386"/>
        <dbReference type="ChEBI" id="CHEBI:137387"/>
        <dbReference type="EC" id="2.1.1.63"/>
    </reaction>
</comment>
<dbReference type="EMBL" id="AAANYN010000010">
    <property type="protein sequence ID" value="EAD5774296.1"/>
    <property type="molecule type" value="Genomic_DNA"/>
</dbReference>
<dbReference type="EMBL" id="DAAEEB010000001">
    <property type="protein sequence ID" value="HAA8052009.1"/>
    <property type="molecule type" value="Genomic_DNA"/>
</dbReference>
<feature type="domain" description="Methylguanine DNA methyltransferase ribonuclease-like" evidence="10">
    <location>
        <begin position="4"/>
        <end position="69"/>
    </location>
</feature>
<dbReference type="Proteomes" id="UP000533021">
    <property type="component" value="Unassembled WGS sequence"/>
</dbReference>
<reference evidence="61 64" key="5">
    <citation type="submission" date="2018-06" db="EMBL/GenBank/DDBJ databases">
        <authorList>
            <consortium name="GenomeTrakr: Next Generation Sequencing Network for Food Pathogen Tracability"/>
        </authorList>
    </citation>
    <scope>NUCLEOTIDE SEQUENCE [LARGE SCALE GENOMIC DNA]</scope>
    <source>
        <strain evidence="26 96">10B02965A-1</strain>
        <strain evidence="14 70">CFSAN008042</strain>
        <strain evidence="28 89">CFSAN063727</strain>
        <strain evidence="44 79">CFSAN102901</strain>
        <strain evidence="20 72">FDA00006494</strain>
        <strain evidence="12 69">FDA00007096</strain>
        <strain evidence="16 75">FDA00008584</strain>
        <strain evidence="24">FDA00011243</strain>
        <strain evidence="13 60">FDA00013332</strain>
        <strain evidence="19 63">FDA00013853</strain>
        <strain evidence="38 77">FDA00014336</strain>
        <strain evidence="40 73">FDA00014370</strain>
        <strain evidence="39 74">FDA00014392</strain>
        <strain evidence="47">FDA00015054</strain>
        <strain evidence="27 92">FDA1005580-S054-001</strain>
        <strain evidence="83">FDA1090798-S029-001</strain>
        <strain evidence="84">FDA956581-098-004</strain>
        <strain evidence="25 87">FDA960927-006-004</strain>
        <strain evidence="29 97">FLAG-38921</strain>
        <strain evidence="41 78">FLAG-51482A</strain>
        <strain evidence="23 61">FLAG-54356</strain>
        <strain evidence="18 71">FSIS31901579</strain>
        <strain evidence="35 88">LS1344</strain>
        <strain evidence="45 81">OSF101448</strain>
        <strain evidence="17 64">VA-WGS-00405</strain>
    </source>
</reference>
<dbReference type="Proteomes" id="UP000843503">
    <property type="component" value="Unassembled WGS sequence"/>
</dbReference>
<dbReference type="EMBL" id="AAAIKW010000004">
    <property type="protein sequence ID" value="EAC4552479.1"/>
    <property type="molecule type" value="Genomic_DNA"/>
</dbReference>
<evidence type="ECO:0000313" key="90">
    <source>
        <dbReference type="Proteomes" id="UP000530452"/>
    </source>
</evidence>
<comment type="caution">
    <text evidence="26">The sequence shown here is derived from an EMBL/GenBank/DDBJ whole genome shotgun (WGS) entry which is preliminary data.</text>
</comment>
<evidence type="ECO:0000313" key="85">
    <source>
        <dbReference type="Proteomes" id="UP000489121"/>
    </source>
</evidence>
<dbReference type="EMBL" id="AABBZO010000013">
    <property type="protein sequence ID" value="EAG4462887.1"/>
    <property type="molecule type" value="Genomic_DNA"/>
</dbReference>
<evidence type="ECO:0000313" key="31">
    <source>
        <dbReference type="EMBL" id="EAG9386357.1"/>
    </source>
</evidence>
<dbReference type="EMBL" id="AABBHO010000020">
    <property type="protein sequence ID" value="EAG2997242.1"/>
    <property type="molecule type" value="Genomic_DNA"/>
</dbReference>
<dbReference type="EMBL" id="QXLS01000004">
    <property type="protein sequence ID" value="RKA07567.1"/>
    <property type="molecule type" value="Genomic_DNA"/>
</dbReference>
<dbReference type="EMBL" id="AALAQH010000004">
    <property type="protein sequence ID" value="ECX6924865.1"/>
    <property type="molecule type" value="Genomic_DNA"/>
</dbReference>
<evidence type="ECO:0000313" key="27">
    <source>
        <dbReference type="EMBL" id="EAG4331230.1"/>
    </source>
</evidence>
<name>A0A2Z5BZP9_LISMN</name>
<dbReference type="Proteomes" id="UP000410967">
    <property type="component" value="Unassembled WGS sequence"/>
</dbReference>
<dbReference type="Proteomes" id="UP000478704">
    <property type="component" value="Unassembled WGS sequence"/>
</dbReference>
<dbReference type="Proteomes" id="UP000852906">
    <property type="component" value="Unassembled WGS sequence"/>
</dbReference>
<evidence type="ECO:0000313" key="77">
    <source>
        <dbReference type="Proteomes" id="UP000423131"/>
    </source>
</evidence>
<dbReference type="EMBL" id="AAAJWF010000002">
    <property type="protein sequence ID" value="EAC7479939.1"/>
    <property type="molecule type" value="Genomic_DNA"/>
</dbReference>
<evidence type="ECO:0000313" key="45">
    <source>
        <dbReference type="EMBL" id="EDN9837006.1"/>
    </source>
</evidence>
<reference evidence="90 91" key="8">
    <citation type="submission" date="2019-04" db="EMBL/GenBank/DDBJ databases">
        <authorList>
            <person name="Ashton P.M."/>
            <person name="Dallman T."/>
            <person name="Nair S."/>
            <person name="De Pinna E."/>
            <person name="Peters T."/>
            <person name="Grant K."/>
        </authorList>
    </citation>
    <scope>NUCLEOTIDE SEQUENCE [LARGE SCALE GENOMIC DNA]</scope>
    <source>
        <strain evidence="33 91">282333</strain>
        <strain evidence="34 90">282352</strain>
        <strain evidence="32 94">289003</strain>
        <strain evidence="46 82">788324</strain>
        <strain evidence="21">RL15000286</strain>
    </source>
</reference>
<dbReference type="Proteomes" id="UP000481141">
    <property type="component" value="Unassembled WGS sequence"/>
</dbReference>
<dbReference type="Proteomes" id="UP000467536">
    <property type="component" value="Unassembled WGS sequence"/>
</dbReference>
<evidence type="ECO:0000313" key="92">
    <source>
        <dbReference type="Proteomes" id="UP000540117"/>
    </source>
</evidence>
<evidence type="ECO:0000313" key="70">
    <source>
        <dbReference type="Proteomes" id="UP000368512"/>
    </source>
</evidence>
<dbReference type="Proteomes" id="UP000350032">
    <property type="component" value="Unassembled WGS sequence"/>
</dbReference>
<dbReference type="EMBL" id="AACKDQ010000041">
    <property type="protein sequence ID" value="EAK9318191.1"/>
    <property type="molecule type" value="Genomic_DNA"/>
</dbReference>
<dbReference type="Proteomes" id="UP000368512">
    <property type="component" value="Unassembled WGS sequence"/>
</dbReference>
<dbReference type="EMBL" id="AANDSR010000006">
    <property type="protein sequence ID" value="EDN9837006.1"/>
    <property type="molecule type" value="Genomic_DNA"/>
</dbReference>
<reference evidence="58 59" key="2">
    <citation type="journal article" date="2018" name="BMC Genomics">
        <title>Genes significantly associated with lineage II food isolates of Listeria monocytogenes.</title>
        <authorList>
            <person name="Pirone-Davies C."/>
            <person name="Chen Y."/>
            <person name="Pightling A."/>
            <person name="Ryan G."/>
            <person name="Wang Y."/>
            <person name="Yao K."/>
            <person name="Hoffmann M."/>
            <person name="Allard M.W."/>
        </authorList>
    </citation>
    <scope>NUCLEOTIDE SEQUENCE [LARGE SCALE GENOMIC DNA]</scope>
    <source>
        <strain evidence="58 59">PNUSAL000550</strain>
    </source>
</reference>
<dbReference type="Proteomes" id="UP000427828">
    <property type="component" value="Unassembled WGS sequence"/>
</dbReference>
<dbReference type="Proteomes" id="UP000467347">
    <property type="component" value="Unassembled WGS sequence"/>
</dbReference>
<dbReference type="Proteomes" id="UP000527632">
    <property type="component" value="Unassembled WGS sequence"/>
</dbReference>
<dbReference type="Gene3D" id="1.10.10.10">
    <property type="entry name" value="Winged helix-like DNA-binding domain superfamily/Winged helix DNA-binding domain"/>
    <property type="match status" value="1"/>
</dbReference>
<dbReference type="EMBL" id="QDAY01000002">
    <property type="protein sequence ID" value="KAA9450582.1"/>
    <property type="molecule type" value="Genomic_DNA"/>
</dbReference>
<evidence type="ECO:0000313" key="28">
    <source>
        <dbReference type="EMBL" id="EAG4462887.1"/>
    </source>
</evidence>
<feature type="domain" description="Methylated-DNA-[protein]-cysteine S-methyltransferase DNA binding" evidence="9">
    <location>
        <begin position="74"/>
        <end position="152"/>
    </location>
</feature>
<dbReference type="EMBL" id="JACAVN010000008">
    <property type="protein sequence ID" value="NYA02550.1"/>
    <property type="molecule type" value="Genomic_DNA"/>
</dbReference>
<reference evidence="54" key="9">
    <citation type="submission" date="2020-05" db="EMBL/GenBank/DDBJ databases">
        <authorList>
            <consortium name="NCBI Pathogen Detection Project"/>
        </authorList>
    </citation>
    <scope>NUCLEOTIDE SEQUENCE</scope>
    <source>
        <strain evidence="48">09CEB371LM</strain>
        <strain evidence="54">2017-325981-023-01</strain>
        <strain evidence="50">CFIAFB20100120</strain>
        <strain evidence="49">CFIAFB20130012</strain>
        <strain evidence="52">CFIAFB20170037</strain>
        <strain evidence="51">CFIAFB20170045</strain>
        <strain evidence="53">DMG1500109</strain>
    </source>
</reference>
<evidence type="ECO:0000313" key="37">
    <source>
        <dbReference type="EMBL" id="EAK9318191.1"/>
    </source>
</evidence>
<evidence type="ECO:0000256" key="1">
    <source>
        <dbReference type="ARBA" id="ARBA00001286"/>
    </source>
</evidence>
<evidence type="ECO:0000313" key="19">
    <source>
        <dbReference type="EMBL" id="EAD5786009.1"/>
    </source>
</evidence>
<dbReference type="NCBIfam" id="TIGR00589">
    <property type="entry name" value="ogt"/>
    <property type="match status" value="1"/>
</dbReference>
<dbReference type="Proteomes" id="UP000364988">
    <property type="component" value="Unassembled WGS sequence"/>
</dbReference>
<evidence type="ECO:0000313" key="67">
    <source>
        <dbReference type="Proteomes" id="UP000358545"/>
    </source>
</evidence>
<evidence type="ECO:0000313" key="84">
    <source>
        <dbReference type="Proteomes" id="UP000481141"/>
    </source>
</evidence>
<reference evidence="57 102" key="1">
    <citation type="submission" date="2016-09" db="EMBL/GenBank/DDBJ databases">
        <title>100K Listeria isolates.</title>
        <authorList>
            <person name="Chen P."/>
            <person name="Weimer B.C."/>
            <person name="Kong N."/>
            <person name="Huang B."/>
        </authorList>
    </citation>
    <scope>NUCLEOTIDE SEQUENCE [LARGE SCALE GENOMIC DNA]</scope>
    <source>
        <strain evidence="57 102">BCW_2383</strain>
    </source>
</reference>
<keyword evidence="4 26" id="KW-0489">Methyltransferase</keyword>
<evidence type="ECO:0000313" key="62">
    <source>
        <dbReference type="Proteomes" id="UP000339309"/>
    </source>
</evidence>
<dbReference type="GO" id="GO:0006281">
    <property type="term" value="P:DNA repair"/>
    <property type="evidence" value="ECO:0007669"/>
    <property type="project" value="UniProtKB-KW"/>
</dbReference>
<dbReference type="EMBL" id="AAIAJJ010000003">
    <property type="protein sequence ID" value="ECC1556717.1"/>
    <property type="molecule type" value="Genomic_DNA"/>
</dbReference>
<evidence type="ECO:0000313" key="35">
    <source>
        <dbReference type="EMBL" id="EAH4241910.1"/>
    </source>
</evidence>
<dbReference type="EMBL" id="DAAJZA010000006">
    <property type="protein sequence ID" value="HAC1755259.1"/>
    <property type="molecule type" value="Genomic_DNA"/>
</dbReference>
<dbReference type="InterPro" id="IPR036388">
    <property type="entry name" value="WH-like_DNA-bd_sf"/>
</dbReference>
<evidence type="ECO:0000313" key="94">
    <source>
        <dbReference type="Proteomes" id="UP000546397"/>
    </source>
</evidence>
<dbReference type="EMBL" id="MJTJ01000015">
    <property type="protein sequence ID" value="OET50002.1"/>
    <property type="molecule type" value="Genomic_DNA"/>
</dbReference>
<evidence type="ECO:0000256" key="6">
    <source>
        <dbReference type="ARBA" id="ARBA00022763"/>
    </source>
</evidence>
<dbReference type="Proteomes" id="UP000548278">
    <property type="component" value="Unassembled WGS sequence"/>
</dbReference>
<evidence type="ECO:0000313" key="56">
    <source>
        <dbReference type="EMBL" id="NYA02550.1"/>
    </source>
</evidence>
<evidence type="ECO:0000313" key="63">
    <source>
        <dbReference type="Proteomes" id="UP000344343"/>
    </source>
</evidence>
<evidence type="ECO:0000313" key="71">
    <source>
        <dbReference type="Proteomes" id="UP000376505"/>
    </source>
</evidence>
<evidence type="ECO:0000313" key="20">
    <source>
        <dbReference type="EMBL" id="EAE1337956.1"/>
    </source>
</evidence>
<dbReference type="Proteomes" id="UP000365297">
    <property type="component" value="Unassembled WGS sequence"/>
</dbReference>
<evidence type="ECO:0000313" key="13">
    <source>
        <dbReference type="EMBL" id="EAC6548406.1"/>
    </source>
</evidence>
<comment type="similarity">
    <text evidence="2">Belongs to the MGMT family.</text>
</comment>
<dbReference type="EMBL" id="AABAYG010000002">
    <property type="protein sequence ID" value="EAG2244900.1"/>
    <property type="molecule type" value="Genomic_DNA"/>
</dbReference>
<dbReference type="Proteomes" id="UP000841146">
    <property type="component" value="Unassembled WGS sequence"/>
</dbReference>
<evidence type="ECO:0000313" key="87">
    <source>
        <dbReference type="Proteomes" id="UP000525850"/>
    </source>
</evidence>
<dbReference type="Proteomes" id="UP000389283">
    <property type="component" value="Unassembled WGS sequence"/>
</dbReference>
<evidence type="ECO:0000313" key="46">
    <source>
        <dbReference type="EMBL" id="EDO0985789.1"/>
    </source>
</evidence>
<dbReference type="EMBL" id="AAANYR010000002">
    <property type="protein sequence ID" value="EAD5786009.1"/>
    <property type="molecule type" value="Genomic_DNA"/>
</dbReference>
<evidence type="ECO:0000313" key="43">
    <source>
        <dbReference type="EMBL" id="ECY9783808.1"/>
    </source>
</evidence>
<evidence type="ECO:0000313" key="48">
    <source>
        <dbReference type="EMBL" id="HAA8052009.1"/>
    </source>
</evidence>
<evidence type="ECO:0000313" key="53">
    <source>
        <dbReference type="EMBL" id="HAC1755259.1"/>
    </source>
</evidence>
<evidence type="ECO:0000313" key="54">
    <source>
        <dbReference type="EMBL" id="HAJ9592781.1"/>
    </source>
</evidence>
<dbReference type="Proteomes" id="UP000358545">
    <property type="component" value="Unassembled WGS sequence"/>
</dbReference>
<dbReference type="EMBL" id="AABGHY010000004">
    <property type="protein sequence ID" value="EAH3294108.1"/>
    <property type="molecule type" value="Genomic_DNA"/>
</dbReference>
<evidence type="ECO:0000313" key="25">
    <source>
        <dbReference type="EMBL" id="EAG2515402.1"/>
    </source>
</evidence>
<keyword evidence="6" id="KW-0227">DNA damage</keyword>
<dbReference type="Proteomes" id="UP000393182">
    <property type="component" value="Unassembled WGS sequence"/>
</dbReference>
<evidence type="ECO:0000256" key="7">
    <source>
        <dbReference type="ARBA" id="ARBA00023204"/>
    </source>
</evidence>
<dbReference type="Proteomes" id="UP000522199">
    <property type="component" value="Unassembled WGS sequence"/>
</dbReference>
<evidence type="ECO:0000313" key="32">
    <source>
        <dbReference type="EMBL" id="EAG9519340.1"/>
    </source>
</evidence>
<dbReference type="EMBL" id="AABFVG010000004">
    <property type="protein sequence ID" value="EAH2281911.1"/>
    <property type="molecule type" value="Genomic_DNA"/>
</dbReference>
<dbReference type="Proteomes" id="UP000272537">
    <property type="component" value="Unassembled WGS sequence"/>
</dbReference>
<dbReference type="KEGG" id="lmv:Y193_04275"/>
<dbReference type="EMBL" id="AALGDA010000052">
    <property type="protein sequence ID" value="ECY9783808.1"/>
    <property type="molecule type" value="Genomic_DNA"/>
</dbReference>
<dbReference type="EMBL" id="AABAWE010000003">
    <property type="protein sequence ID" value="EAG2087243.1"/>
    <property type="molecule type" value="Genomic_DNA"/>
</dbReference>
<evidence type="ECO:0000313" key="12">
    <source>
        <dbReference type="EMBL" id="EAC5551707.1"/>
    </source>
</evidence>
<evidence type="ECO:0000313" key="18">
    <source>
        <dbReference type="EMBL" id="EAD5774296.1"/>
    </source>
</evidence>
<evidence type="ECO:0000313" key="57">
    <source>
        <dbReference type="EMBL" id="OET50002.1"/>
    </source>
</evidence>
<dbReference type="Pfam" id="PF01035">
    <property type="entry name" value="DNA_binding_1"/>
    <property type="match status" value="1"/>
</dbReference>
<dbReference type="Proteomes" id="UP000525850">
    <property type="component" value="Unassembled WGS sequence"/>
</dbReference>
<evidence type="ECO:0000313" key="102">
    <source>
        <dbReference type="Proteomes" id="UP000852906"/>
    </source>
</evidence>
<dbReference type="SUPFAM" id="SSF46767">
    <property type="entry name" value="Methylated DNA-protein cysteine methyltransferase, C-terminal domain"/>
    <property type="match status" value="1"/>
</dbReference>
<evidence type="ECO:0000313" key="95">
    <source>
        <dbReference type="Proteomes" id="UP000548278"/>
    </source>
</evidence>
<evidence type="ECO:0000313" key="101">
    <source>
        <dbReference type="Proteomes" id="UP000844415"/>
    </source>
</evidence>
<dbReference type="Proteomes" id="UP000842809">
    <property type="component" value="Unassembled WGS sequence"/>
</dbReference>
<evidence type="ECO:0000313" key="50">
    <source>
        <dbReference type="EMBL" id="HAB8557757.1"/>
    </source>
</evidence>
<dbReference type="EMBL" id="AANPAU010000010">
    <property type="protein sequence ID" value="EDP8515133.1"/>
    <property type="molecule type" value="Genomic_DNA"/>
</dbReference>
<evidence type="ECO:0000313" key="74">
    <source>
        <dbReference type="Proteomes" id="UP000398321"/>
    </source>
</evidence>
<evidence type="ECO:0000313" key="21">
    <source>
        <dbReference type="EMBL" id="EAE4942025.1"/>
    </source>
</evidence>
<evidence type="ECO:0000313" key="42">
    <source>
        <dbReference type="EMBL" id="ECY6544238.1"/>
    </source>
</evidence>
<dbReference type="EMBL" id="AANEHK010000005">
    <property type="protein sequence ID" value="EDO0985789.1"/>
    <property type="molecule type" value="Genomic_DNA"/>
</dbReference>
<evidence type="ECO:0000313" key="75">
    <source>
        <dbReference type="Proteomes" id="UP000403352"/>
    </source>
</evidence>
<evidence type="ECO:0000313" key="36">
    <source>
        <dbReference type="EMBL" id="EAK8898247.1"/>
    </source>
</evidence>
<dbReference type="InterPro" id="IPR036217">
    <property type="entry name" value="MethylDNA_cys_MeTrfase_DNAb"/>
</dbReference>
<dbReference type="EMBL" id="DAAIHR010000008">
    <property type="protein sequence ID" value="HAB8398687.1"/>
    <property type="molecule type" value="Genomic_DNA"/>
</dbReference>
<dbReference type="Proteomes" id="UP000549379">
    <property type="component" value="Unassembled WGS sequence"/>
</dbReference>
<evidence type="ECO:0000313" key="76">
    <source>
        <dbReference type="Proteomes" id="UP000410967"/>
    </source>
</evidence>
<dbReference type="Proteomes" id="UP000403352">
    <property type="component" value="Unassembled WGS sequence"/>
</dbReference>
<gene>
    <name evidence="58" type="primary">adab</name>
    <name evidence="22" type="ORF">A8L61_09540</name>
    <name evidence="30" type="ORF">AB917_11135</name>
    <name evidence="11" type="ORF">ABZ57_08290</name>
    <name evidence="57" type="ORF">AJL21_07340</name>
    <name evidence="20" type="ORF">ART25_03405</name>
    <name evidence="12" type="ORF">ARY78_14840</name>
    <name evidence="25" type="ORF">B1N52_09545</name>
    <name evidence="24" type="ORF">B1S26_05720</name>
    <name evidence="26" type="ORF">B5K54_08060</name>
    <name evidence="41" type="ORF">BCZ19_09330</name>
    <name evidence="23" type="ORF">BCZ21_08235</name>
    <name evidence="28" type="ORF">CA369_11355</name>
    <name evidence="27" type="ORF">CAV64_08205</name>
    <name evidence="31" type="ORF">CW845_02470</name>
    <name evidence="33" type="ORF">D4920_07495</name>
    <name evidence="32" type="ORF">D4B11_06125</name>
    <name evidence="34" type="ORF">D5N24_06840</name>
    <name evidence="36" type="ORF">D7104_11135</name>
    <name evidence="55" type="ORF">DCK61_07650</name>
    <name evidence="29" type="ORF">DCT16_09905</name>
    <name evidence="14" type="ORF">DQ70_04495</name>
    <name evidence="13" type="ORF">DU018_08520</name>
    <name evidence="58" type="ORF">DYZ80_01936</name>
    <name evidence="21" type="ORF">E1W56_08265</name>
    <name evidence="35" type="ORF">E5F58_07805</name>
    <name evidence="19" type="ORF">EX365_05465</name>
    <name evidence="18" type="ORF">EXZ73_08355</name>
    <name evidence="42" type="ORF">F6436_07850</name>
    <name evidence="43" type="ORF">F6515_12520</name>
    <name evidence="37" type="ORF">FA835_13905</name>
    <name evidence="39" type="ORF">FLQ97_09715</name>
    <name evidence="38" type="ORF">FLR03_07970</name>
    <name evidence="40" type="ORF">FNX40_07825</name>
    <name evidence="46" type="ORF">FV747_07270</name>
    <name evidence="47" type="ORF">G3O21_002586</name>
    <name evidence="48" type="ORF">GHH22_02400</name>
    <name evidence="53" type="ORF">GI949_09810</name>
    <name evidence="45" type="ORF">GJW51_10085</name>
    <name evidence="44" type="ORF">GQG13_10250</name>
    <name evidence="49" type="ORF">GYR60_09185</name>
    <name evidence="50" type="ORF">GYS09_10735</name>
    <name evidence="51" type="ORF">GYX23_11265</name>
    <name evidence="52" type="ORF">GYY14_11720</name>
    <name evidence="54" type="ORF">HQN34_000973</name>
    <name evidence="56" type="ORF">HZJ64_11930</name>
    <name evidence="15" type="ORF">KV70_10235</name>
    <name evidence="16" type="ORF">QD52_10185</name>
    <name evidence="17" type="ORF">UI29_10205</name>
</gene>
<evidence type="ECO:0000313" key="15">
    <source>
        <dbReference type="EMBL" id="EAC9040584.1"/>
    </source>
</evidence>
<evidence type="ECO:0000313" key="89">
    <source>
        <dbReference type="Proteomes" id="UP000528151"/>
    </source>
</evidence>
<evidence type="ECO:0000313" key="79">
    <source>
        <dbReference type="Proteomes" id="UP000455569"/>
    </source>
</evidence>
<evidence type="ECO:0000256" key="2">
    <source>
        <dbReference type="ARBA" id="ARBA00008711"/>
    </source>
</evidence>
<dbReference type="Proteomes" id="UP000354255">
    <property type="component" value="Unassembled WGS sequence"/>
</dbReference>
<evidence type="ECO:0000313" key="68">
    <source>
        <dbReference type="Proteomes" id="UP000364988"/>
    </source>
</evidence>
<evidence type="ECO:0000259" key="9">
    <source>
        <dbReference type="Pfam" id="PF01035"/>
    </source>
</evidence>
<evidence type="ECO:0000313" key="47">
    <source>
        <dbReference type="EMBL" id="EDP8515133.1"/>
    </source>
</evidence>
<dbReference type="Proteomes" id="UP000423131">
    <property type="component" value="Unassembled WGS sequence"/>
</dbReference>
<evidence type="ECO:0000313" key="51">
    <source>
        <dbReference type="EMBL" id="HAC0013568.1"/>
    </source>
</evidence>
<evidence type="ECO:0000313" key="59">
    <source>
        <dbReference type="Proteomes" id="UP000272537"/>
    </source>
</evidence>
<evidence type="ECO:0000313" key="78">
    <source>
        <dbReference type="Proteomes" id="UP000427828"/>
    </source>
</evidence>
<evidence type="ECO:0000313" key="100">
    <source>
        <dbReference type="Proteomes" id="UP000843775"/>
    </source>
</evidence>
<evidence type="ECO:0000313" key="72">
    <source>
        <dbReference type="Proteomes" id="UP000379076"/>
    </source>
</evidence>
<evidence type="ECO:0000313" key="55">
    <source>
        <dbReference type="EMBL" id="KAA9450582.1"/>
    </source>
</evidence>
<dbReference type="Pfam" id="PF02870">
    <property type="entry name" value="Methyltransf_1N"/>
    <property type="match status" value="1"/>
</dbReference>
<evidence type="ECO:0000313" key="66">
    <source>
        <dbReference type="Proteomes" id="UP000354255"/>
    </source>
</evidence>
<dbReference type="PROSITE" id="PS00374">
    <property type="entry name" value="MGMT"/>
    <property type="match status" value="1"/>
</dbReference>
<dbReference type="KEGG" id="lmok:CQ02_11630"/>
<evidence type="ECO:0000313" key="34">
    <source>
        <dbReference type="EMBL" id="EAH3294108.1"/>
    </source>
</evidence>
<evidence type="ECO:0000256" key="8">
    <source>
        <dbReference type="ARBA" id="ARBA00049348"/>
    </source>
</evidence>
<evidence type="ECO:0000313" key="16">
    <source>
        <dbReference type="EMBL" id="EAD1185439.1"/>
    </source>
</evidence>
<dbReference type="InterPro" id="IPR001497">
    <property type="entry name" value="MethylDNA_cys_MeTrfase_AS"/>
</dbReference>
<dbReference type="EMBL" id="AABDGJ010000008">
    <property type="protein sequence ID" value="EAG6991138.1"/>
    <property type="molecule type" value="Genomic_DNA"/>
</dbReference>
<dbReference type="Proteomes" id="UP000345329">
    <property type="component" value="Unassembled WGS sequence"/>
</dbReference>
<dbReference type="Proteomes" id="UP000840039">
    <property type="component" value="Unassembled WGS sequence"/>
</dbReference>
<dbReference type="Proteomes" id="UP000544530">
    <property type="component" value="Unassembled WGS sequence"/>
</dbReference>
<proteinExistence type="inferred from homology"/>
<evidence type="ECO:0000313" key="29">
    <source>
        <dbReference type="EMBL" id="EAG6169697.1"/>
    </source>
</evidence>
<dbReference type="InterPro" id="IPR008332">
    <property type="entry name" value="MethylG_MeTrfase_N"/>
</dbReference>
<dbReference type="PANTHER" id="PTHR10815">
    <property type="entry name" value="METHYLATED-DNA--PROTEIN-CYSTEINE METHYLTRANSFERASE"/>
    <property type="match status" value="1"/>
</dbReference>
<reference evidence="36 65" key="6">
    <citation type="submission" date="2018-10" db="EMBL/GenBank/DDBJ databases">
        <authorList>
            <consortium name="PulseNet: The National Subtyping Network for Foodborne Disease Surveillance"/>
            <person name="Tarr C.L."/>
            <person name="Trees E."/>
            <person name="Katz L.S."/>
            <person name="Carleton-Romer H.A."/>
            <person name="Stroika S."/>
            <person name="Kucerova Z."/>
            <person name="Roache K.F."/>
            <person name="Sabol A.L."/>
            <person name="Besser J."/>
            <person name="Gerner-Smidt P."/>
        </authorList>
    </citation>
    <scope>NUCLEOTIDE SEQUENCE [LARGE SCALE GENOMIC DNA]</scope>
    <source>
        <strain evidence="11 62">2015L-6227</strain>
        <strain evidence="15 66">PNUSAL000910</strain>
        <strain evidence="22 67">PNUSAL002180</strain>
        <strain evidence="36 65">PNUSAL004402</strain>
        <strain evidence="43 85">PNUSAL005692</strain>
    </source>
</reference>
<dbReference type="Proteomes" id="UP000344343">
    <property type="component" value="Unassembled WGS sequence"/>
</dbReference>
<evidence type="ECO:0000313" key="41">
    <source>
        <dbReference type="EMBL" id="ECX6924865.1"/>
    </source>
</evidence>
<evidence type="ECO:0000313" key="26">
    <source>
        <dbReference type="EMBL" id="EAG2997242.1"/>
    </source>
</evidence>
<evidence type="ECO:0000313" key="52">
    <source>
        <dbReference type="EMBL" id="HAC0276028.1"/>
    </source>
</evidence>
<dbReference type="Proteomes" id="UP000489121">
    <property type="component" value="Unassembled WGS sequence"/>
</dbReference>
<dbReference type="RefSeq" id="WP_003725921.1">
    <property type="nucleotide sequence ID" value="NC_021824.1"/>
</dbReference>
<dbReference type="Proteomes" id="UP000398321">
    <property type="component" value="Unassembled WGS sequence"/>
</dbReference>
<dbReference type="EMBL" id="AABEKY010000001">
    <property type="protein sequence ID" value="EAG9386357.1"/>
    <property type="molecule type" value="Genomic_DNA"/>
</dbReference>
<evidence type="ECO:0000313" key="64">
    <source>
        <dbReference type="Proteomes" id="UP000345329"/>
    </source>
</evidence>
<dbReference type="Proteomes" id="UP000339309">
    <property type="component" value="Unassembled WGS sequence"/>
</dbReference>
<evidence type="ECO:0000313" key="96">
    <source>
        <dbReference type="Proteomes" id="UP000549379"/>
    </source>
</evidence>
<comment type="catalytic activity">
    <reaction evidence="8">
        <text>a 6-O-methyl-2'-deoxyguanosine in DNA + L-cysteinyl-[protein] = S-methyl-L-cysteinyl-[protein] + a 2'-deoxyguanosine in DNA</text>
        <dbReference type="Rhea" id="RHEA:24000"/>
        <dbReference type="Rhea" id="RHEA-COMP:10131"/>
        <dbReference type="Rhea" id="RHEA-COMP:10132"/>
        <dbReference type="Rhea" id="RHEA-COMP:11367"/>
        <dbReference type="Rhea" id="RHEA-COMP:11368"/>
        <dbReference type="ChEBI" id="CHEBI:29950"/>
        <dbReference type="ChEBI" id="CHEBI:82612"/>
        <dbReference type="ChEBI" id="CHEBI:85445"/>
        <dbReference type="ChEBI" id="CHEBI:85448"/>
        <dbReference type="EC" id="2.1.1.63"/>
    </reaction>
</comment>
<dbReference type="EMBL" id="AAAJKI010000018">
    <property type="protein sequence ID" value="EAC6548406.1"/>
    <property type="molecule type" value="Genomic_DNA"/>
</dbReference>
<evidence type="ECO:0000313" key="86">
    <source>
        <dbReference type="Proteomes" id="UP000522199"/>
    </source>
</evidence>
<evidence type="ECO:0000313" key="58">
    <source>
        <dbReference type="EMBL" id="RKA07567.1"/>
    </source>
</evidence>
<evidence type="ECO:0000256" key="4">
    <source>
        <dbReference type="ARBA" id="ARBA00022603"/>
    </source>
</evidence>
<evidence type="ECO:0000313" key="99">
    <source>
        <dbReference type="Proteomes" id="UP000841146"/>
    </source>
</evidence>
<dbReference type="EMBL" id="DAAJFY010000008">
    <property type="protein sequence ID" value="HAC0276028.1"/>
    <property type="molecule type" value="Genomic_DNA"/>
</dbReference>
<dbReference type="PANTHER" id="PTHR10815:SF12">
    <property type="entry name" value="METHYLATED-DNA--PROTEIN-CYSTEINE METHYLTRANSFERASE, INDUCIBLE"/>
    <property type="match status" value="1"/>
</dbReference>
<reference evidence="98 99" key="3">
    <citation type="journal article" date="2018" name="Genome Biol.">
        <title>SKESA: strategic k-mer extension for scrupulous assemblies.</title>
        <authorList>
            <person name="Souvorov A."/>
            <person name="Agarwala R."/>
            <person name="Lipman D.J."/>
        </authorList>
    </citation>
    <scope>NUCLEOTIDE SEQUENCE [LARGE SCALE GENOMIC DNA]</scope>
    <source>
        <strain evidence="48">09CEB371LM</strain>
        <strain evidence="54">2017-325981-023-01</strain>
        <strain evidence="50 101">CFIAFB20100120</strain>
        <strain evidence="49 98">CFIAFB20130012</strain>
        <strain evidence="52">CFIAFB20170037</strain>
        <strain evidence="51 99">CFIAFB20170045</strain>
        <strain evidence="53 100">DMG1500109</strain>
    </source>
</reference>
<keyword evidence="5 26" id="KW-0808">Transferase</keyword>
<evidence type="ECO:0000313" key="49">
    <source>
        <dbReference type="EMBL" id="HAB8398687.1"/>
    </source>
</evidence>
<accession>A0A2Z5BZP9</accession>
<evidence type="ECO:0000313" key="88">
    <source>
        <dbReference type="Proteomes" id="UP000527632"/>
    </source>
</evidence>
<evidence type="ECO:0000313" key="22">
    <source>
        <dbReference type="EMBL" id="EAG0867531.1"/>
    </source>
</evidence>
<dbReference type="Proteomes" id="UP000528151">
    <property type="component" value="Unassembled WGS sequence"/>
</dbReference>
<evidence type="ECO:0000313" key="81">
    <source>
        <dbReference type="Proteomes" id="UP000467347"/>
    </source>
</evidence>
<evidence type="ECO:0000313" key="44">
    <source>
        <dbReference type="EMBL" id="EDN7715505.1"/>
    </source>
</evidence>
<reference evidence="55 80" key="4">
    <citation type="submission" date="2018-04" db="EMBL/GenBank/DDBJ databases">
        <title>Genome Analysis of a Prevalent Clone of Listeria monocytogenes Sequence Type 87 in China.</title>
        <authorList>
            <person name="Wang Y."/>
        </authorList>
    </citation>
    <scope>NUCLEOTIDE SEQUENCE [LARGE SCALE GENOMIC DNA]</scope>
    <source>
        <strain evidence="55 80">ICDC_LM1523</strain>
    </source>
</reference>
<dbReference type="EMBL" id="AABCVX010000004">
    <property type="protein sequence ID" value="EAG6169697.1"/>
    <property type="molecule type" value="Genomic_DNA"/>
</dbReference>
<dbReference type="EMBL" id="DABJAN010000002">
    <property type="protein sequence ID" value="HAJ9592781.1"/>
    <property type="molecule type" value="Genomic_DNA"/>
</dbReference>
<evidence type="ECO:0000313" key="83">
    <source>
        <dbReference type="Proteomes" id="UP000478704"/>
    </source>
</evidence>
<dbReference type="FunFam" id="1.10.10.10:FF:000214">
    <property type="entry name" value="Methylated-DNA--protein-cysteine methyltransferase"/>
    <property type="match status" value="1"/>
</dbReference>
<dbReference type="Proteomes" id="UP000460224">
    <property type="component" value="Unassembled WGS sequence"/>
</dbReference>
<dbReference type="GO" id="GO:0032259">
    <property type="term" value="P:methylation"/>
    <property type="evidence" value="ECO:0007669"/>
    <property type="project" value="UniProtKB-KW"/>
</dbReference>
<evidence type="ECO:0000313" key="61">
    <source>
        <dbReference type="Proteomes" id="UP000337746"/>
    </source>
</evidence>
<evidence type="ECO:0000313" key="11">
    <source>
        <dbReference type="EMBL" id="EAC4552479.1"/>
    </source>
</evidence>
<evidence type="ECO:0000313" key="14">
    <source>
        <dbReference type="EMBL" id="EAC7479939.1"/>
    </source>
</evidence>
<dbReference type="InterPro" id="IPR014048">
    <property type="entry name" value="MethylDNA_cys_MeTrfase_DNA-bd"/>
</dbReference>
<dbReference type="Proteomes" id="UP000546397">
    <property type="component" value="Unassembled WGS sequence"/>
</dbReference>
<dbReference type="EMBL" id="AAHZFY010000021">
    <property type="protein sequence ID" value="ECB9514015.1"/>
    <property type="molecule type" value="Genomic_DNA"/>
</dbReference>
<dbReference type="EMBL" id="AAAIXK010000009">
    <property type="protein sequence ID" value="EAC5551707.1"/>
    <property type="molecule type" value="Genomic_DNA"/>
</dbReference>
<dbReference type="GO" id="GO:0003908">
    <property type="term" value="F:methylated-DNA-[protein]-cysteine S-methyltransferase activity"/>
    <property type="evidence" value="ECO:0007669"/>
    <property type="project" value="UniProtKB-EC"/>
</dbReference>
<evidence type="ECO:0000313" key="80">
    <source>
        <dbReference type="Proteomes" id="UP000460224"/>
    </source>
</evidence>
<evidence type="ECO:0000313" key="39">
    <source>
        <dbReference type="EMBL" id="ECB9514015.1"/>
    </source>
</evidence>
<evidence type="ECO:0000313" key="23">
    <source>
        <dbReference type="EMBL" id="EAG2087243.1"/>
    </source>
</evidence>
<reference evidence="76 86" key="7">
    <citation type="submission" date="2019-04" db="EMBL/GenBank/DDBJ databases">
        <authorList>
            <consortium name="GenomeTrakr network: Whole genome sequencing for foodborne pathogen traceback"/>
        </authorList>
    </citation>
    <scope>NUCLEOTIDE SEQUENCE [LARGE SCALE GENOMIC DNA]</scope>
    <source>
        <strain evidence="30 95">CFSAN004300</strain>
        <strain evidence="31 86">CFSAN072474</strain>
        <strain evidence="42 68">FLAG-55987</strain>
        <strain evidence="37 76">PHLUSALM00088</strain>
    </source>
</reference>
<evidence type="ECO:0000313" key="65">
    <source>
        <dbReference type="Proteomes" id="UP000350032"/>
    </source>
</evidence>
<evidence type="ECO:0000313" key="33">
    <source>
        <dbReference type="EMBL" id="EAH2281911.1"/>
    </source>
</evidence>
<evidence type="ECO:0000313" key="97">
    <source>
        <dbReference type="Proteomes" id="UP000566721"/>
    </source>
</evidence>
<sequence>MTDLYYDTLHFSDTELYFAATKTGLFYVGTKAEKIQSAKRSPEKMNMYKEELVAYLNGELTYFTVPMDLSATPLQLEVFHALEAIPYGETRTYTEIAAQINRPKAVRAVGTAIGRNPLLFIIPCHRVIGKNGKLTGYSGGIGMKESLLKLEKAKINQFSF</sequence>